<keyword evidence="5" id="KW-0472">Membrane</keyword>
<accession>A0ABR1YCB7</accession>
<keyword evidence="3" id="KW-0812">Transmembrane</keyword>
<reference evidence="6 7" key="1">
    <citation type="submission" date="2024-04" db="EMBL/GenBank/DDBJ databases">
        <title>Phyllosticta paracitricarpa is synonymous to the EU quarantine fungus P. citricarpa based on phylogenomic analyses.</title>
        <authorList>
            <consortium name="Lawrence Berkeley National Laboratory"/>
            <person name="Van Ingen-Buijs V.A."/>
            <person name="Van Westerhoven A.C."/>
            <person name="Haridas S."/>
            <person name="Skiadas P."/>
            <person name="Martin F."/>
            <person name="Groenewald J.Z."/>
            <person name="Crous P.W."/>
            <person name="Seidl M.F."/>
        </authorList>
    </citation>
    <scope>NUCLEOTIDE SEQUENCE [LARGE SCALE GENOMIC DNA]</scope>
    <source>
        <strain evidence="6 7">CBS 123374</strain>
    </source>
</reference>
<name>A0ABR1YCB7_9PEZI</name>
<sequence>MGDFFANLGRSIENAAKDVERALNEDIKPWFKQAGRDIDHAINHDVIPWFDQAGRDIGASFTNDILPWLEQAGKDVEKVFTNDIVPWFEQAGKDVEKFAADATQELGKLAAGIDLDHLPDHVVKFVEENPVHMALFVLNVLLLVAPALTTAPLLGALGFTAAGPAAGSVAAGWQSAITPAAAHGLFATLQSAAMGGYGAGVVGGIVRAGALGSSVIAGLTLGGSEGDTGVQGEKEAGILKTGEHGWKAIGEEEVLGVDEALRILWENLSEPSAEDDANSSSS</sequence>
<evidence type="ECO:0000256" key="1">
    <source>
        <dbReference type="ARBA" id="ARBA00004141"/>
    </source>
</evidence>
<dbReference type="Proteomes" id="UP001492380">
    <property type="component" value="Unassembled WGS sequence"/>
</dbReference>
<gene>
    <name evidence="6" type="ORF">HDK90DRAFT_536849</name>
</gene>
<evidence type="ECO:0000313" key="6">
    <source>
        <dbReference type="EMBL" id="KAK8225833.1"/>
    </source>
</evidence>
<comment type="similarity">
    <text evidence="2">Belongs to the IFI6/IFI27 family.</text>
</comment>
<evidence type="ECO:0000256" key="4">
    <source>
        <dbReference type="ARBA" id="ARBA00022989"/>
    </source>
</evidence>
<evidence type="ECO:0000256" key="3">
    <source>
        <dbReference type="ARBA" id="ARBA00022692"/>
    </source>
</evidence>
<dbReference type="PANTHER" id="PTHR16932:SF18">
    <property type="entry name" value="INTERFERON, ALPHA-INDUCIBLE PROTEIN 27-LIKE 2"/>
    <property type="match status" value="1"/>
</dbReference>
<protein>
    <submittedName>
        <fullName evidence="6">Uncharacterized protein</fullName>
    </submittedName>
</protein>
<proteinExistence type="inferred from homology"/>
<comment type="subcellular location">
    <subcellularLocation>
        <location evidence="1">Membrane</location>
        <topology evidence="1">Multi-pass membrane protein</topology>
    </subcellularLocation>
</comment>
<comment type="caution">
    <text evidence="6">The sequence shown here is derived from an EMBL/GenBank/DDBJ whole genome shotgun (WGS) entry which is preliminary data.</text>
</comment>
<evidence type="ECO:0000256" key="5">
    <source>
        <dbReference type="ARBA" id="ARBA00023136"/>
    </source>
</evidence>
<evidence type="ECO:0000256" key="2">
    <source>
        <dbReference type="ARBA" id="ARBA00007262"/>
    </source>
</evidence>
<dbReference type="InterPro" id="IPR009311">
    <property type="entry name" value="IFI6/IFI27-like"/>
</dbReference>
<dbReference type="EMBL" id="JBBWRZ010000011">
    <property type="protein sequence ID" value="KAK8225833.1"/>
    <property type="molecule type" value="Genomic_DNA"/>
</dbReference>
<keyword evidence="7" id="KW-1185">Reference proteome</keyword>
<evidence type="ECO:0000313" key="7">
    <source>
        <dbReference type="Proteomes" id="UP001492380"/>
    </source>
</evidence>
<dbReference type="PANTHER" id="PTHR16932">
    <property type="entry name" value="INTERFERON ALPHA-INDUCIBLE PROTEIN 27"/>
    <property type="match status" value="1"/>
</dbReference>
<dbReference type="Gene3D" id="6.10.110.10">
    <property type="match status" value="1"/>
</dbReference>
<keyword evidence="4" id="KW-1133">Transmembrane helix</keyword>
<dbReference type="InterPro" id="IPR038213">
    <property type="entry name" value="IFI6/IFI27-like_sf"/>
</dbReference>
<dbReference type="Pfam" id="PF06140">
    <property type="entry name" value="Ifi-6-16"/>
    <property type="match status" value="1"/>
</dbReference>
<organism evidence="6 7">
    <name type="scientific">Phyllosticta capitalensis</name>
    <dbReference type="NCBI Taxonomy" id="121624"/>
    <lineage>
        <taxon>Eukaryota</taxon>
        <taxon>Fungi</taxon>
        <taxon>Dikarya</taxon>
        <taxon>Ascomycota</taxon>
        <taxon>Pezizomycotina</taxon>
        <taxon>Dothideomycetes</taxon>
        <taxon>Dothideomycetes incertae sedis</taxon>
        <taxon>Botryosphaeriales</taxon>
        <taxon>Phyllostictaceae</taxon>
        <taxon>Phyllosticta</taxon>
    </lineage>
</organism>